<comment type="function">
    <text evidence="4 5">Required for flagellar hook formation. May act as a scaffolding protein.</text>
</comment>
<dbReference type="EMBL" id="JBBLZC010000007">
    <property type="protein sequence ID" value="MEK0083230.1"/>
    <property type="molecule type" value="Genomic_DNA"/>
</dbReference>
<evidence type="ECO:0000259" key="7">
    <source>
        <dbReference type="Pfam" id="PF13861"/>
    </source>
</evidence>
<accession>A0ABU8XPT1</accession>
<keyword evidence="8" id="KW-0282">Flagellum</keyword>
<dbReference type="Pfam" id="PF13861">
    <property type="entry name" value="FLgD_tudor"/>
    <property type="match status" value="1"/>
</dbReference>
<evidence type="ECO:0000256" key="2">
    <source>
        <dbReference type="ARBA" id="ARBA00016013"/>
    </source>
</evidence>
<dbReference type="Pfam" id="PF13860">
    <property type="entry name" value="FlgD_ig"/>
    <property type="match status" value="1"/>
</dbReference>
<keyword evidence="3 5" id="KW-1005">Bacterial flagellum biogenesis</keyword>
<dbReference type="Pfam" id="PF03963">
    <property type="entry name" value="FlgD"/>
    <property type="match status" value="1"/>
</dbReference>
<comment type="similarity">
    <text evidence="1 5">Belongs to the FlgD family.</text>
</comment>
<evidence type="ECO:0000256" key="3">
    <source>
        <dbReference type="ARBA" id="ARBA00022795"/>
    </source>
</evidence>
<evidence type="ECO:0000256" key="4">
    <source>
        <dbReference type="ARBA" id="ARBA00024746"/>
    </source>
</evidence>
<proteinExistence type="inferred from homology"/>
<dbReference type="Gene3D" id="2.60.40.4070">
    <property type="match status" value="1"/>
</dbReference>
<gene>
    <name evidence="8" type="ORF">U1T56_08700</name>
</gene>
<keyword evidence="8" id="KW-0969">Cilium</keyword>
<dbReference type="InterPro" id="IPR025965">
    <property type="entry name" value="FlgD/Vpr_Ig-like"/>
</dbReference>
<comment type="caution">
    <text evidence="8">The sequence shown here is derived from an EMBL/GenBank/DDBJ whole genome shotgun (WGS) entry which is preliminary data.</text>
</comment>
<protein>
    <recommendedName>
        <fullName evidence="2 5">Basal-body rod modification protein FlgD</fullName>
    </recommendedName>
</protein>
<evidence type="ECO:0000313" key="8">
    <source>
        <dbReference type="EMBL" id="MEK0083230.1"/>
    </source>
</evidence>
<evidence type="ECO:0000256" key="5">
    <source>
        <dbReference type="RuleBase" id="RU362076"/>
    </source>
</evidence>
<dbReference type="InterPro" id="IPR005648">
    <property type="entry name" value="FlgD"/>
</dbReference>
<feature type="domain" description="FlgD/Vpr Ig-like" evidence="6">
    <location>
        <begin position="106"/>
        <end position="175"/>
    </location>
</feature>
<sequence length="223" mass="23407">MTITTASSATTGTVAMAPTKGLAGNFDTFLKILTTQLRQQDPLSPMDATTFTSQLVQFASVEQAIQTNTKLGELTRLARASSTTSAMGLLGQEVSARADRLSLPAEGDVTIRYRLPKPAAEVTVSVLDAKGRVVGTVVGSRTAGENAVSWNGIAPDGQRLPAGEYDVRIAAKTADGSPLAAEQFLRGRVQAIERKDGDLQLRVADALVPLDTVSLVRQPGPSS</sequence>
<name>A0ABU8XPT1_9PROT</name>
<reference evidence="8 9" key="1">
    <citation type="submission" date="2024-01" db="EMBL/GenBank/DDBJ databases">
        <title>Multi-omics insights into the function and evolution of sodium benzoate biodegradation pathways in Benzoatithermus flavus gen. nov., sp. nov. from hot spring.</title>
        <authorList>
            <person name="Hu C.-J."/>
            <person name="Li W.-J."/>
        </authorList>
    </citation>
    <scope>NUCLEOTIDE SEQUENCE [LARGE SCALE GENOMIC DNA]</scope>
    <source>
        <strain evidence="8 9">SYSU G07066</strain>
    </source>
</reference>
<feature type="domain" description="FlgD Tudor-like" evidence="7">
    <location>
        <begin position="82"/>
        <end position="213"/>
    </location>
</feature>
<dbReference type="InterPro" id="IPR025963">
    <property type="entry name" value="FLgD_Tudor"/>
</dbReference>
<keyword evidence="9" id="KW-1185">Reference proteome</keyword>
<evidence type="ECO:0000313" key="9">
    <source>
        <dbReference type="Proteomes" id="UP001375743"/>
    </source>
</evidence>
<keyword evidence="8" id="KW-0966">Cell projection</keyword>
<dbReference type="Gene3D" id="2.30.30.910">
    <property type="match status" value="1"/>
</dbReference>
<evidence type="ECO:0000256" key="1">
    <source>
        <dbReference type="ARBA" id="ARBA00010577"/>
    </source>
</evidence>
<dbReference type="Proteomes" id="UP001375743">
    <property type="component" value="Unassembled WGS sequence"/>
</dbReference>
<organism evidence="8 9">
    <name type="scientific">Benzoatithermus flavus</name>
    <dbReference type="NCBI Taxonomy" id="3108223"/>
    <lineage>
        <taxon>Bacteria</taxon>
        <taxon>Pseudomonadati</taxon>
        <taxon>Pseudomonadota</taxon>
        <taxon>Alphaproteobacteria</taxon>
        <taxon>Geminicoccales</taxon>
        <taxon>Geminicoccaceae</taxon>
        <taxon>Benzoatithermus</taxon>
    </lineage>
</organism>
<evidence type="ECO:0000259" key="6">
    <source>
        <dbReference type="Pfam" id="PF13860"/>
    </source>
</evidence>
<dbReference type="RefSeq" id="WP_418159078.1">
    <property type="nucleotide sequence ID" value="NZ_JBBLZC010000007.1"/>
</dbReference>